<evidence type="ECO:0000256" key="1">
    <source>
        <dbReference type="ARBA" id="ARBA00009375"/>
    </source>
</evidence>
<evidence type="ECO:0000256" key="2">
    <source>
        <dbReference type="ARBA" id="ARBA00022694"/>
    </source>
</evidence>
<dbReference type="Pfam" id="PF01416">
    <property type="entry name" value="PseudoU_synth_1"/>
    <property type="match status" value="1"/>
</dbReference>
<comment type="catalytic activity">
    <reaction evidence="4 7">
        <text>uridine(38/39/40) in tRNA = pseudouridine(38/39/40) in tRNA</text>
        <dbReference type="Rhea" id="RHEA:22376"/>
        <dbReference type="Rhea" id="RHEA-COMP:10085"/>
        <dbReference type="Rhea" id="RHEA-COMP:10087"/>
        <dbReference type="ChEBI" id="CHEBI:65314"/>
        <dbReference type="ChEBI" id="CHEBI:65315"/>
        <dbReference type="EC" id="5.4.99.12"/>
    </reaction>
</comment>
<dbReference type="AlphaFoldDB" id="A0A7W2M8F7"/>
<evidence type="ECO:0000259" key="8">
    <source>
        <dbReference type="Pfam" id="PF01416"/>
    </source>
</evidence>
<dbReference type="HAMAP" id="MF_00171">
    <property type="entry name" value="TruA"/>
    <property type="match status" value="1"/>
</dbReference>
<dbReference type="PANTHER" id="PTHR11142">
    <property type="entry name" value="PSEUDOURIDYLATE SYNTHASE"/>
    <property type="match status" value="1"/>
</dbReference>
<gene>
    <name evidence="4" type="primary">truA</name>
    <name evidence="9" type="ORF">H3Z82_17095</name>
</gene>
<dbReference type="SUPFAM" id="SSF55120">
    <property type="entry name" value="Pseudouridine synthase"/>
    <property type="match status" value="1"/>
</dbReference>
<comment type="similarity">
    <text evidence="1 4 7">Belongs to the tRNA pseudouridine synthase TruA family.</text>
</comment>
<comment type="subunit">
    <text evidence="4">Homodimer.</text>
</comment>
<dbReference type="InterPro" id="IPR020097">
    <property type="entry name" value="PsdUridine_synth_TruA_a/b_dom"/>
</dbReference>
<keyword evidence="10" id="KW-1185">Reference proteome</keyword>
<keyword evidence="2 4" id="KW-0819">tRNA processing</keyword>
<evidence type="ECO:0000256" key="7">
    <source>
        <dbReference type="RuleBase" id="RU003792"/>
    </source>
</evidence>
<feature type="binding site" evidence="4 6">
    <location>
        <position position="116"/>
    </location>
    <ligand>
        <name>substrate</name>
    </ligand>
</feature>
<feature type="active site" description="Nucleophile" evidence="4 5">
    <location>
        <position position="57"/>
    </location>
</feature>
<comment type="caution">
    <text evidence="9">The sequence shown here is derived from an EMBL/GenBank/DDBJ whole genome shotgun (WGS) entry which is preliminary data.</text>
</comment>
<evidence type="ECO:0000256" key="4">
    <source>
        <dbReference type="HAMAP-Rule" id="MF_00171"/>
    </source>
</evidence>
<dbReference type="InterPro" id="IPR001406">
    <property type="entry name" value="PsdUridine_synth_TruA"/>
</dbReference>
<dbReference type="InterPro" id="IPR020094">
    <property type="entry name" value="TruA/RsuA/RluB/E/F_N"/>
</dbReference>
<dbReference type="PIRSF" id="PIRSF001430">
    <property type="entry name" value="tRNA_psdUrid_synth"/>
    <property type="match status" value="1"/>
</dbReference>
<evidence type="ECO:0000256" key="6">
    <source>
        <dbReference type="PIRSR" id="PIRSR001430-2"/>
    </source>
</evidence>
<dbReference type="Gene3D" id="3.30.70.580">
    <property type="entry name" value="Pseudouridine synthase I, catalytic domain, N-terminal subdomain"/>
    <property type="match status" value="1"/>
</dbReference>
<dbReference type="InterPro" id="IPR020103">
    <property type="entry name" value="PsdUridine_synth_cat_dom_sf"/>
</dbReference>
<dbReference type="GO" id="GO:0031119">
    <property type="term" value="P:tRNA pseudouridine synthesis"/>
    <property type="evidence" value="ECO:0007669"/>
    <property type="project" value="UniProtKB-UniRule"/>
</dbReference>
<dbReference type="EMBL" id="JACGLT010000019">
    <property type="protein sequence ID" value="MBA6154446.1"/>
    <property type="molecule type" value="Genomic_DNA"/>
</dbReference>
<keyword evidence="3 4" id="KW-0413">Isomerase</keyword>
<feature type="domain" description="Pseudouridine synthase I TruA alpha/beta" evidence="8">
    <location>
        <begin position="150"/>
        <end position="260"/>
    </location>
</feature>
<dbReference type="Gene3D" id="3.30.70.660">
    <property type="entry name" value="Pseudouridine synthase I, catalytic domain, C-terminal subdomain"/>
    <property type="match status" value="1"/>
</dbReference>
<dbReference type="InterPro" id="IPR020095">
    <property type="entry name" value="PsdUridine_synth_TruA_C"/>
</dbReference>
<dbReference type="PANTHER" id="PTHR11142:SF0">
    <property type="entry name" value="TRNA PSEUDOURIDINE SYNTHASE-LIKE 1"/>
    <property type="match status" value="1"/>
</dbReference>
<accession>A0A7W2M8F7</accession>
<dbReference type="GO" id="GO:0160147">
    <property type="term" value="F:tRNA pseudouridine(38-40) synthase activity"/>
    <property type="evidence" value="ECO:0007669"/>
    <property type="project" value="UniProtKB-EC"/>
</dbReference>
<comment type="caution">
    <text evidence="4">Lacks conserved residue(s) required for the propagation of feature annotation.</text>
</comment>
<evidence type="ECO:0000313" key="10">
    <source>
        <dbReference type="Proteomes" id="UP000541857"/>
    </source>
</evidence>
<comment type="function">
    <text evidence="4">Formation of pseudouridine at positions 38, 39 and 40 in the anticodon stem and loop of transfer RNAs.</text>
</comment>
<evidence type="ECO:0000313" key="9">
    <source>
        <dbReference type="EMBL" id="MBA6154446.1"/>
    </source>
</evidence>
<evidence type="ECO:0000256" key="5">
    <source>
        <dbReference type="PIRSR" id="PIRSR001430-1"/>
    </source>
</evidence>
<reference evidence="9 10" key="1">
    <citation type="submission" date="2020-07" db="EMBL/GenBank/DDBJ databases">
        <title>Bacterium isolated from marine sediment.</title>
        <authorList>
            <person name="Shang D."/>
        </authorList>
    </citation>
    <scope>NUCLEOTIDE SEQUENCE [LARGE SCALE GENOMIC DNA]</scope>
    <source>
        <strain evidence="9 10">F6074</strain>
    </source>
</reference>
<dbReference type="RefSeq" id="WP_182206721.1">
    <property type="nucleotide sequence ID" value="NZ_JACGLT010000019.1"/>
</dbReference>
<proteinExistence type="inferred from homology"/>
<dbReference type="Proteomes" id="UP000541857">
    <property type="component" value="Unassembled WGS sequence"/>
</dbReference>
<sequence length="263" mass="30343">MDKNYFYLITIQYLGFRYHGWQKQPNLKTVHLVIDKTLNYVFKGDKKFKSLAAGRTDAMVSANETAFELFMEDPIEDFVGFLEQFNYYLPQDVRALAMRAVDKDFNVIQNAKLKEYVYLFAHGQKSHPFCASIMTTFRDVLDIELMKKGAKLYEGTHNFKAFCSRVSEKGMYQRTIDSCEIIENTMFNANFFPKESFLFKVKAEGFGYNQIRGMMGSLVRLGKNDFTLDDIAKSLLPDSTAVMEYIAPASGLILNTLEFDYEV</sequence>
<name>A0A7W2M8F7_9FLAO</name>
<evidence type="ECO:0000256" key="3">
    <source>
        <dbReference type="ARBA" id="ARBA00023235"/>
    </source>
</evidence>
<dbReference type="GO" id="GO:0003723">
    <property type="term" value="F:RNA binding"/>
    <property type="evidence" value="ECO:0007669"/>
    <property type="project" value="InterPro"/>
</dbReference>
<dbReference type="EC" id="5.4.99.12" evidence="4"/>
<protein>
    <recommendedName>
        <fullName evidence="4">tRNA pseudouridine synthase A</fullName>
        <ecNumber evidence="4">5.4.99.12</ecNumber>
    </recommendedName>
    <alternativeName>
        <fullName evidence="4">tRNA pseudouridine(38-40) synthase</fullName>
    </alternativeName>
    <alternativeName>
        <fullName evidence="4">tRNA pseudouridylate synthase I</fullName>
    </alternativeName>
    <alternativeName>
        <fullName evidence="4">tRNA-uridine isomerase I</fullName>
    </alternativeName>
</protein>
<organism evidence="9 10">
    <name type="scientific">Gelidibacter maritimus</name>
    <dbReference type="NCBI Taxonomy" id="2761487"/>
    <lineage>
        <taxon>Bacteria</taxon>
        <taxon>Pseudomonadati</taxon>
        <taxon>Bacteroidota</taxon>
        <taxon>Flavobacteriia</taxon>
        <taxon>Flavobacteriales</taxon>
        <taxon>Flavobacteriaceae</taxon>
        <taxon>Gelidibacter</taxon>
    </lineage>
</organism>